<keyword evidence="1" id="KW-0472">Membrane</keyword>
<organism evidence="2 3">
    <name type="scientific">Candidatus Wolfebacteria bacterium CG10_big_fil_rev_8_21_14_0_10_31_9</name>
    <dbReference type="NCBI Taxonomy" id="1975070"/>
    <lineage>
        <taxon>Bacteria</taxon>
        <taxon>Candidatus Wolfeibacteriota</taxon>
    </lineage>
</organism>
<evidence type="ECO:0000256" key="1">
    <source>
        <dbReference type="SAM" id="Phobius"/>
    </source>
</evidence>
<evidence type="ECO:0000313" key="3">
    <source>
        <dbReference type="Proteomes" id="UP000231602"/>
    </source>
</evidence>
<dbReference type="InterPro" id="IPR024414">
    <property type="entry name" value="Uncharacterised_PrgI"/>
</dbReference>
<feature type="transmembrane region" description="Helical" evidence="1">
    <location>
        <begin position="37"/>
        <end position="63"/>
    </location>
</feature>
<name>A0A2H0RD87_9BACT</name>
<keyword evidence="1" id="KW-0812">Transmembrane</keyword>
<evidence type="ECO:0000313" key="2">
    <source>
        <dbReference type="EMBL" id="PIR44336.1"/>
    </source>
</evidence>
<proteinExistence type="predicted"/>
<dbReference type="Pfam" id="PF12666">
    <property type="entry name" value="PrgI"/>
    <property type="match status" value="1"/>
</dbReference>
<keyword evidence="1" id="KW-1133">Transmembrane helix</keyword>
<accession>A0A2H0RD87</accession>
<dbReference type="AlphaFoldDB" id="A0A2H0RD87"/>
<dbReference type="EMBL" id="PCXV01000009">
    <property type="protein sequence ID" value="PIR44336.1"/>
    <property type="molecule type" value="Genomic_DNA"/>
</dbReference>
<protein>
    <submittedName>
        <fullName evidence="2">Uncharacterized protein</fullName>
    </submittedName>
</protein>
<reference evidence="2 3" key="1">
    <citation type="submission" date="2017-09" db="EMBL/GenBank/DDBJ databases">
        <title>Depth-based differentiation of microbial function through sediment-hosted aquifers and enrichment of novel symbionts in the deep terrestrial subsurface.</title>
        <authorList>
            <person name="Probst A.J."/>
            <person name="Ladd B."/>
            <person name="Jarett J.K."/>
            <person name="Geller-Mcgrath D.E."/>
            <person name="Sieber C.M."/>
            <person name="Emerson J.B."/>
            <person name="Anantharaman K."/>
            <person name="Thomas B.C."/>
            <person name="Malmstrom R."/>
            <person name="Stieglmeier M."/>
            <person name="Klingl A."/>
            <person name="Woyke T."/>
            <person name="Ryan C.M."/>
            <person name="Banfield J.F."/>
        </authorList>
    </citation>
    <scope>NUCLEOTIDE SEQUENCE [LARGE SCALE GENOMIC DNA]</scope>
    <source>
        <strain evidence="2">CG10_big_fil_rev_8_21_14_0_10_31_9</strain>
    </source>
</reference>
<dbReference type="Proteomes" id="UP000231602">
    <property type="component" value="Unassembled WGS sequence"/>
</dbReference>
<comment type="caution">
    <text evidence="2">The sequence shown here is derived from an EMBL/GenBank/DDBJ whole genome shotgun (WGS) entry which is preliminary data.</text>
</comment>
<sequence>MQFQIPQFIDTEDKIAGPLTLKQLGYLVSAGLLSFTIYWFFAFWLWLLLTIILAVISISFSFVKFNGQPLIKITIAGLNFLIRPHVYLWRREDIINIVEDNVLAERKSLSSFGLSMPAVKKLWSDLITTKNPLPKREKNISISVSKENFSVFRKLTGEREVAKRVDYR</sequence>
<gene>
    <name evidence="2" type="ORF">COV23_00385</name>
</gene>